<evidence type="ECO:0000313" key="2">
    <source>
        <dbReference type="EMBL" id="GFN76765.1"/>
    </source>
</evidence>
<name>A0AAV3Y2S1_9GAST</name>
<dbReference type="EMBL" id="BLXT01000407">
    <property type="protein sequence ID" value="GFN76765.1"/>
    <property type="molecule type" value="Genomic_DNA"/>
</dbReference>
<keyword evidence="3" id="KW-1185">Reference proteome</keyword>
<accession>A0AAV3Y2S1</accession>
<reference evidence="2 3" key="1">
    <citation type="journal article" date="2021" name="Elife">
        <title>Chloroplast acquisition without the gene transfer in kleptoplastic sea slugs, Plakobranchus ocellatus.</title>
        <authorList>
            <person name="Maeda T."/>
            <person name="Takahashi S."/>
            <person name="Yoshida T."/>
            <person name="Shimamura S."/>
            <person name="Takaki Y."/>
            <person name="Nagai Y."/>
            <person name="Toyoda A."/>
            <person name="Suzuki Y."/>
            <person name="Arimoto A."/>
            <person name="Ishii H."/>
            <person name="Satoh N."/>
            <person name="Nishiyama T."/>
            <person name="Hasebe M."/>
            <person name="Maruyama T."/>
            <person name="Minagawa J."/>
            <person name="Obokata J."/>
            <person name="Shigenobu S."/>
        </authorList>
    </citation>
    <scope>NUCLEOTIDE SEQUENCE [LARGE SCALE GENOMIC DNA]</scope>
</reference>
<dbReference type="AlphaFoldDB" id="A0AAV3Y2S1"/>
<comment type="caution">
    <text evidence="2">The sequence shown here is derived from an EMBL/GenBank/DDBJ whole genome shotgun (WGS) entry which is preliminary data.</text>
</comment>
<dbReference type="Proteomes" id="UP000735302">
    <property type="component" value="Unassembled WGS sequence"/>
</dbReference>
<organism evidence="2 3">
    <name type="scientific">Plakobranchus ocellatus</name>
    <dbReference type="NCBI Taxonomy" id="259542"/>
    <lineage>
        <taxon>Eukaryota</taxon>
        <taxon>Metazoa</taxon>
        <taxon>Spiralia</taxon>
        <taxon>Lophotrochozoa</taxon>
        <taxon>Mollusca</taxon>
        <taxon>Gastropoda</taxon>
        <taxon>Heterobranchia</taxon>
        <taxon>Euthyneura</taxon>
        <taxon>Panpulmonata</taxon>
        <taxon>Sacoglossa</taxon>
        <taxon>Placobranchoidea</taxon>
        <taxon>Plakobranchidae</taxon>
        <taxon>Plakobranchus</taxon>
    </lineage>
</organism>
<feature type="compositionally biased region" description="Polar residues" evidence="1">
    <location>
        <begin position="14"/>
        <end position="29"/>
    </location>
</feature>
<proteinExistence type="predicted"/>
<sequence length="85" mass="8848">MTEVAWCLFEHSGSSTGFVGESQKQSANQIDPFLSSPADLLHSARSDTNLTSGKAESEGGGVREGGAKFDNNDENINSGGGDNDI</sequence>
<protein>
    <submittedName>
        <fullName evidence="2">Uncharacterized protein</fullName>
    </submittedName>
</protein>
<gene>
    <name evidence="2" type="ORF">PoB_000327100</name>
</gene>
<feature type="region of interest" description="Disordered" evidence="1">
    <location>
        <begin position="14"/>
        <end position="85"/>
    </location>
</feature>
<evidence type="ECO:0000256" key="1">
    <source>
        <dbReference type="SAM" id="MobiDB-lite"/>
    </source>
</evidence>
<evidence type="ECO:0000313" key="3">
    <source>
        <dbReference type="Proteomes" id="UP000735302"/>
    </source>
</evidence>